<dbReference type="InterPro" id="IPR000801">
    <property type="entry name" value="Esterase-like"/>
</dbReference>
<dbReference type="EMBL" id="UHDO01000001">
    <property type="protein sequence ID" value="SUM44673.1"/>
    <property type="molecule type" value="Genomic_DNA"/>
</dbReference>
<dbReference type="RefSeq" id="WP_103297537.1">
    <property type="nucleotide sequence ID" value="NZ_AP040368.1"/>
</dbReference>
<dbReference type="InterPro" id="IPR050583">
    <property type="entry name" value="Mycobacterial_A85_antigen"/>
</dbReference>
<organism evidence="1 3">
    <name type="scientific">Staphylococcus petrasii</name>
    <dbReference type="NCBI Taxonomy" id="1276936"/>
    <lineage>
        <taxon>Bacteria</taxon>
        <taxon>Bacillati</taxon>
        <taxon>Bacillota</taxon>
        <taxon>Bacilli</taxon>
        <taxon>Bacillales</taxon>
        <taxon>Staphylococcaceae</taxon>
        <taxon>Staphylococcus</taxon>
    </lineage>
</organism>
<reference evidence="2 4" key="2">
    <citation type="submission" date="2019-04" db="EMBL/GenBank/DDBJ databases">
        <title>Genomic characterization of Staphylococcus petrasii strains.</title>
        <authorList>
            <person name="Vrbovska V."/>
            <person name="Kovarovic V."/>
            <person name="Maslanova I."/>
            <person name="Indrakova A."/>
            <person name="Petras P."/>
            <person name="Sedo O."/>
            <person name="Svec P."/>
            <person name="Fisarova L."/>
            <person name="Sedlacek I."/>
            <person name="Doskar J."/>
            <person name="Pantucek R."/>
        </authorList>
    </citation>
    <scope>NUCLEOTIDE SEQUENCE [LARGE SCALE GENOMIC DNA]</scope>
    <source>
        <strain evidence="2 4">P5404</strain>
    </source>
</reference>
<dbReference type="SUPFAM" id="SSF53474">
    <property type="entry name" value="alpha/beta-Hydrolases"/>
    <property type="match status" value="1"/>
</dbReference>
<evidence type="ECO:0000313" key="1">
    <source>
        <dbReference type="EMBL" id="SUM44673.1"/>
    </source>
</evidence>
<dbReference type="PANTHER" id="PTHR48098:SF3">
    <property type="entry name" value="IRON(III) ENTEROBACTIN ESTERASE"/>
    <property type="match status" value="1"/>
</dbReference>
<dbReference type="Pfam" id="PF00756">
    <property type="entry name" value="Esterase"/>
    <property type="match status" value="1"/>
</dbReference>
<accession>A0A5F1B3J3</accession>
<evidence type="ECO:0000313" key="4">
    <source>
        <dbReference type="Proteomes" id="UP000297598"/>
    </source>
</evidence>
<sequence>MANFKPGKINKHILHSNILERDVTLSVYLPEDYSELFKYQVIICFDGLDFLRFGRIQREYERLRREDQIQRAIIVGFHYEDVDKRREEFHPQGSRSSKTVQAVGKELLPFIDNTFPTFKVGNARILMGDSLAGSIALLTALTYPTIFSQVAMLSPHSDHTVLEKLNSCMQYKELTIWHAIGKEEEDFKLPTNGERANFLTPNRELSKAIEQCGITYQYTEFDGGHNWKSWKPMLADILNYFLNEDIPLPSNEV</sequence>
<proteinExistence type="predicted"/>
<evidence type="ECO:0000313" key="2">
    <source>
        <dbReference type="EMBL" id="TGE17733.1"/>
    </source>
</evidence>
<keyword evidence="4" id="KW-1185">Reference proteome</keyword>
<reference evidence="1 3" key="1">
    <citation type="submission" date="2018-06" db="EMBL/GenBank/DDBJ databases">
        <authorList>
            <consortium name="Pathogen Informatics"/>
            <person name="Doyle S."/>
        </authorList>
    </citation>
    <scope>NUCLEOTIDE SEQUENCE [LARGE SCALE GENOMIC DNA]</scope>
    <source>
        <strain evidence="1 3">NCTC13830</strain>
    </source>
</reference>
<accession>A0A380G351</accession>
<name>A0A380G351_9STAP</name>
<gene>
    <name evidence="2" type="ORF">BJR09_06285</name>
    <name evidence="1" type="ORF">NCTC13830_02082</name>
</gene>
<protein>
    <submittedName>
        <fullName evidence="1">Acetyl esterase</fullName>
    </submittedName>
    <submittedName>
        <fullName evidence="2">Esterase family protein</fullName>
    </submittedName>
</protein>
<dbReference type="GeneID" id="48902669"/>
<dbReference type="PANTHER" id="PTHR48098">
    <property type="entry name" value="ENTEROCHELIN ESTERASE-RELATED"/>
    <property type="match status" value="1"/>
</dbReference>
<dbReference type="EMBL" id="SRLS01000007">
    <property type="protein sequence ID" value="TGE17733.1"/>
    <property type="molecule type" value="Genomic_DNA"/>
</dbReference>
<dbReference type="AlphaFoldDB" id="A0A380G351"/>
<dbReference type="Proteomes" id="UP000297598">
    <property type="component" value="Unassembled WGS sequence"/>
</dbReference>
<dbReference type="Proteomes" id="UP000254047">
    <property type="component" value="Unassembled WGS sequence"/>
</dbReference>
<dbReference type="Gene3D" id="3.40.50.1820">
    <property type="entry name" value="alpha/beta hydrolase"/>
    <property type="match status" value="1"/>
</dbReference>
<dbReference type="InterPro" id="IPR029058">
    <property type="entry name" value="AB_hydrolase_fold"/>
</dbReference>
<evidence type="ECO:0000313" key="3">
    <source>
        <dbReference type="Proteomes" id="UP000254047"/>
    </source>
</evidence>
<dbReference type="OrthoDB" id="9803578at2"/>